<dbReference type="Pfam" id="PF13403">
    <property type="entry name" value="Hint_2"/>
    <property type="match status" value="1"/>
</dbReference>
<dbReference type="EMBL" id="FNYD01000006">
    <property type="protein sequence ID" value="SEJ69179.1"/>
    <property type="molecule type" value="Genomic_DNA"/>
</dbReference>
<gene>
    <name evidence="2" type="ORF">SAMN05444007_106176</name>
</gene>
<proteinExistence type="predicted"/>
<evidence type="ECO:0000313" key="3">
    <source>
        <dbReference type="Proteomes" id="UP000199379"/>
    </source>
</evidence>
<dbReference type="InterPro" id="IPR028992">
    <property type="entry name" value="Hedgehog/Intein_dom"/>
</dbReference>
<keyword evidence="3" id="KW-1185">Reference proteome</keyword>
<feature type="domain" description="Hedgehog/Intein (Hint)" evidence="1">
    <location>
        <begin position="163"/>
        <end position="299"/>
    </location>
</feature>
<dbReference type="OrthoDB" id="6305173at2"/>
<sequence>MPVYYAYHQIILGTQSTVNGAPYDYRFIPQAGTTWSYSGSTFTHVVFEQDPGAINYNGDPTNERIQDLMDIGEPGQQSTEISGTQRAVVYDYTFGVTDGTNTYEVAVVDVDLNGDGDLEDAGEDGYYLFFRGDVPPSDTSLTSVGRIDNFDNIEHADLGGVAVCFAAGTRIETPLGQRAIECLRAGDLVETADDGPRPLRWIGSRSVPGIGPFAPVRIRAGALGNDRDLIVSQQHRVLVSDWRAELWFGEPEVLVPAKLLVDGESIRIEQQSEIRYVHMLFDRHQIVFAEGCRAESLHVEQMARCGLEQASLNEILSLFPELREDPGAHGPLARPVIRAREAAVLRRAA</sequence>
<evidence type="ECO:0000313" key="2">
    <source>
        <dbReference type="EMBL" id="SEJ69179.1"/>
    </source>
</evidence>
<reference evidence="2 3" key="1">
    <citation type="submission" date="2016-10" db="EMBL/GenBank/DDBJ databases">
        <authorList>
            <person name="de Groot N.N."/>
        </authorList>
    </citation>
    <scope>NUCLEOTIDE SEQUENCE [LARGE SCALE GENOMIC DNA]</scope>
    <source>
        <strain evidence="2 3">DSM 29340</strain>
    </source>
</reference>
<accession>A0A1H7AUD1</accession>
<dbReference type="Gene3D" id="2.170.16.10">
    <property type="entry name" value="Hedgehog/Intein (Hint) domain"/>
    <property type="match status" value="1"/>
</dbReference>
<dbReference type="SUPFAM" id="SSF51294">
    <property type="entry name" value="Hedgehog/intein (Hint) domain"/>
    <property type="match status" value="1"/>
</dbReference>
<protein>
    <submittedName>
        <fullName evidence="2">Hint domain-containing protein</fullName>
    </submittedName>
</protein>
<evidence type="ECO:0000259" key="1">
    <source>
        <dbReference type="Pfam" id="PF13403"/>
    </source>
</evidence>
<dbReference type="AlphaFoldDB" id="A0A1H7AUD1"/>
<name>A0A1H7AUD1_9RHOB</name>
<dbReference type="STRING" id="1227549.SAMN05444007_106176"/>
<organism evidence="2 3">
    <name type="scientific">Cribrihabitans marinus</name>
    <dbReference type="NCBI Taxonomy" id="1227549"/>
    <lineage>
        <taxon>Bacteria</taxon>
        <taxon>Pseudomonadati</taxon>
        <taxon>Pseudomonadota</taxon>
        <taxon>Alphaproteobacteria</taxon>
        <taxon>Rhodobacterales</taxon>
        <taxon>Paracoccaceae</taxon>
        <taxon>Cribrihabitans</taxon>
    </lineage>
</organism>
<dbReference type="Proteomes" id="UP000199379">
    <property type="component" value="Unassembled WGS sequence"/>
</dbReference>
<dbReference type="InterPro" id="IPR036844">
    <property type="entry name" value="Hint_dom_sf"/>
</dbReference>
<dbReference type="RefSeq" id="WP_092366933.1">
    <property type="nucleotide sequence ID" value="NZ_BMGV01000006.1"/>
</dbReference>